<proteinExistence type="predicted"/>
<protein>
    <submittedName>
        <fullName evidence="1">Uncharacterized protein</fullName>
    </submittedName>
</protein>
<sequence length="428" mass="47699">MAGGNHTPVEMVSFRVAGFSDALDWRPTLFQEPIIAQKTCVLCGILYKKAVGLPCIHTLCMKCHARCVDEGSACPVDQKPFCEDDVEQLEVPLKYILNRTVACWNAPKGCSFIGPVACLLDHYKECDFNVVPCCLCHSTVLQSDILEHFKNGCSTPEATRPPTDNPATQDLRNVSKACLEMNRAIGKISEDIMSLQSSLNRCSEDVRAEGARCKGKLEVEASKLTEQLNDLSTVCATEFTEGLQVLREAMVDYKKSVSEELCVQRNKLTEVLDVVRKSLPSPKPETIHWYIEHWTDLKNEALRSGSKILNSPKRTVYDYSVSQEVYLRLMGSEVGLGCFMQLHPGEHDSQLEWPFSKVYTVGVIHPKGQSSTISYKVNAGWHKNRNFLRPKEGSIGGFGAACLSIAEELECDGFIENDTLHVFLEIEP</sequence>
<comment type="caution">
    <text evidence="1">The sequence shown here is derived from an EMBL/GenBank/DDBJ whole genome shotgun (WGS) entry which is preliminary data.</text>
</comment>
<evidence type="ECO:0000313" key="1">
    <source>
        <dbReference type="EMBL" id="KAG0428824.1"/>
    </source>
</evidence>
<reference evidence="1 2" key="1">
    <citation type="journal article" date="2020" name="Cell">
        <title>Large-Scale Comparative Analyses of Tick Genomes Elucidate Their Genetic Diversity and Vector Capacities.</title>
        <authorList>
            <consortium name="Tick Genome and Microbiome Consortium (TIGMIC)"/>
            <person name="Jia N."/>
            <person name="Wang J."/>
            <person name="Shi W."/>
            <person name="Du L."/>
            <person name="Sun Y."/>
            <person name="Zhan W."/>
            <person name="Jiang J.F."/>
            <person name="Wang Q."/>
            <person name="Zhang B."/>
            <person name="Ji P."/>
            <person name="Bell-Sakyi L."/>
            <person name="Cui X.M."/>
            <person name="Yuan T.T."/>
            <person name="Jiang B.G."/>
            <person name="Yang W.F."/>
            <person name="Lam T.T."/>
            <person name="Chang Q.C."/>
            <person name="Ding S.J."/>
            <person name="Wang X.J."/>
            <person name="Zhu J.G."/>
            <person name="Ruan X.D."/>
            <person name="Zhao L."/>
            <person name="Wei J.T."/>
            <person name="Ye R.Z."/>
            <person name="Que T.C."/>
            <person name="Du C.H."/>
            <person name="Zhou Y.H."/>
            <person name="Cheng J.X."/>
            <person name="Dai P.F."/>
            <person name="Guo W.B."/>
            <person name="Han X.H."/>
            <person name="Huang E.J."/>
            <person name="Li L.F."/>
            <person name="Wei W."/>
            <person name="Gao Y.C."/>
            <person name="Liu J.Z."/>
            <person name="Shao H.Z."/>
            <person name="Wang X."/>
            <person name="Wang C.C."/>
            <person name="Yang T.C."/>
            <person name="Huo Q.B."/>
            <person name="Li W."/>
            <person name="Chen H.Y."/>
            <person name="Chen S.E."/>
            <person name="Zhou L.G."/>
            <person name="Ni X.B."/>
            <person name="Tian J.H."/>
            <person name="Sheng Y."/>
            <person name="Liu T."/>
            <person name="Pan Y.S."/>
            <person name="Xia L.Y."/>
            <person name="Li J."/>
            <person name="Zhao F."/>
            <person name="Cao W.C."/>
        </authorList>
    </citation>
    <scope>NUCLEOTIDE SEQUENCE [LARGE SCALE GENOMIC DNA]</scope>
    <source>
        <strain evidence="1">Iper-2018</strain>
    </source>
</reference>
<gene>
    <name evidence="1" type="ORF">HPB47_024212</name>
</gene>
<dbReference type="EMBL" id="JABSTQ010009477">
    <property type="protein sequence ID" value="KAG0428824.1"/>
    <property type="molecule type" value="Genomic_DNA"/>
</dbReference>
<accession>A0AC60Q4W9</accession>
<organism evidence="1 2">
    <name type="scientific">Ixodes persulcatus</name>
    <name type="common">Taiga tick</name>
    <dbReference type="NCBI Taxonomy" id="34615"/>
    <lineage>
        <taxon>Eukaryota</taxon>
        <taxon>Metazoa</taxon>
        <taxon>Ecdysozoa</taxon>
        <taxon>Arthropoda</taxon>
        <taxon>Chelicerata</taxon>
        <taxon>Arachnida</taxon>
        <taxon>Acari</taxon>
        <taxon>Parasitiformes</taxon>
        <taxon>Ixodida</taxon>
        <taxon>Ixodoidea</taxon>
        <taxon>Ixodidae</taxon>
        <taxon>Ixodinae</taxon>
        <taxon>Ixodes</taxon>
    </lineage>
</organism>
<dbReference type="Proteomes" id="UP000805193">
    <property type="component" value="Unassembled WGS sequence"/>
</dbReference>
<evidence type="ECO:0000313" key="2">
    <source>
        <dbReference type="Proteomes" id="UP000805193"/>
    </source>
</evidence>
<keyword evidence="2" id="KW-1185">Reference proteome</keyword>
<name>A0AC60Q4W9_IXOPE</name>